<dbReference type="InterPro" id="IPR010585">
    <property type="entry name" value="DNA_repair_prot_XRCC4"/>
</dbReference>
<comment type="caution">
    <text evidence="3">The sequence shown here is derived from an EMBL/GenBank/DDBJ whole genome shotgun (WGS) entry which is preliminary data.</text>
</comment>
<dbReference type="Proteomes" id="UP000494165">
    <property type="component" value="Unassembled WGS sequence"/>
</dbReference>
<evidence type="ECO:0008006" key="5">
    <source>
        <dbReference type="Google" id="ProtNLM"/>
    </source>
</evidence>
<evidence type="ECO:0000313" key="4">
    <source>
        <dbReference type="Proteomes" id="UP000494165"/>
    </source>
</evidence>
<dbReference type="Gene3D" id="1.20.5.370">
    <property type="match status" value="1"/>
</dbReference>
<dbReference type="GO" id="GO:0032807">
    <property type="term" value="C:DNA ligase IV complex"/>
    <property type="evidence" value="ECO:0007669"/>
    <property type="project" value="TreeGrafter"/>
</dbReference>
<keyword evidence="1" id="KW-0175">Coiled coil</keyword>
<feature type="region of interest" description="Disordered" evidence="2">
    <location>
        <begin position="193"/>
        <end position="247"/>
    </location>
</feature>
<dbReference type="EMBL" id="CADEPI010000060">
    <property type="protein sequence ID" value="CAB3371353.1"/>
    <property type="molecule type" value="Genomic_DNA"/>
</dbReference>
<evidence type="ECO:0000313" key="3">
    <source>
        <dbReference type="EMBL" id="CAB3371353.1"/>
    </source>
</evidence>
<dbReference type="GO" id="GO:0006310">
    <property type="term" value="P:DNA recombination"/>
    <property type="evidence" value="ECO:0007669"/>
    <property type="project" value="InterPro"/>
</dbReference>
<organism evidence="3 4">
    <name type="scientific">Cloeon dipterum</name>
    <dbReference type="NCBI Taxonomy" id="197152"/>
    <lineage>
        <taxon>Eukaryota</taxon>
        <taxon>Metazoa</taxon>
        <taxon>Ecdysozoa</taxon>
        <taxon>Arthropoda</taxon>
        <taxon>Hexapoda</taxon>
        <taxon>Insecta</taxon>
        <taxon>Pterygota</taxon>
        <taxon>Palaeoptera</taxon>
        <taxon>Ephemeroptera</taxon>
        <taxon>Pisciforma</taxon>
        <taxon>Baetidae</taxon>
        <taxon>Cloeon</taxon>
    </lineage>
</organism>
<dbReference type="AlphaFoldDB" id="A0A8S1CR95"/>
<name>A0A8S1CR95_9INSE</name>
<dbReference type="GO" id="GO:0005958">
    <property type="term" value="C:DNA-dependent protein kinase-DNA ligase 4 complex"/>
    <property type="evidence" value="ECO:0007669"/>
    <property type="project" value="TreeGrafter"/>
</dbReference>
<keyword evidence="4" id="KW-1185">Reference proteome</keyword>
<dbReference type="GO" id="GO:0010165">
    <property type="term" value="P:response to X-ray"/>
    <property type="evidence" value="ECO:0007669"/>
    <property type="project" value="TreeGrafter"/>
</dbReference>
<dbReference type="PANTHER" id="PTHR28559">
    <property type="entry name" value="DNA REPAIR PROTEIN XRCC4"/>
    <property type="match status" value="1"/>
</dbReference>
<dbReference type="GO" id="GO:0006303">
    <property type="term" value="P:double-strand break repair via nonhomologous end joining"/>
    <property type="evidence" value="ECO:0007669"/>
    <property type="project" value="TreeGrafter"/>
</dbReference>
<accession>A0A8S1CR95</accession>
<feature type="compositionally biased region" description="Acidic residues" evidence="2">
    <location>
        <begin position="205"/>
        <end position="218"/>
    </location>
</feature>
<evidence type="ECO:0000256" key="2">
    <source>
        <dbReference type="SAM" id="MobiDB-lite"/>
    </source>
</evidence>
<protein>
    <recommendedName>
        <fullName evidence="5">DNA repair protein XRCC4</fullName>
    </recommendedName>
</protein>
<evidence type="ECO:0000256" key="1">
    <source>
        <dbReference type="SAM" id="Coils"/>
    </source>
</evidence>
<sequence length="247" mass="28042">MTETQFVTQLGVDSNLWIQGTKVEDRKLDLTIVDHANQLAWNGELSDLVAKDFYHQYGLTAEDYWKTILTQLQTPSENFLFTVREDKFYIEKVGLNQVKLTYAKLQLQKKDLKEALISTTMALLDIQNKLRSKNELLETSIADVNRDLSVLSEQFEKVTDDTIVKEELLLSNFLDLLNAKKEKILQLQSELTDKGSVEPGSGDSVYDDDTEVDEENEEPTATASSAMGTKRSKKTDVSDNFDDVMDL</sequence>
<proteinExistence type="predicted"/>
<dbReference type="SUPFAM" id="SSF58022">
    <property type="entry name" value="XRCC4, C-terminal oligomerization domain"/>
    <property type="match status" value="1"/>
</dbReference>
<dbReference type="PANTHER" id="PTHR28559:SF1">
    <property type="entry name" value="DNA REPAIR PROTEIN XRCC4"/>
    <property type="match status" value="1"/>
</dbReference>
<feature type="coiled-coil region" evidence="1">
    <location>
        <begin position="95"/>
        <end position="154"/>
    </location>
</feature>
<dbReference type="InterPro" id="IPR014751">
    <property type="entry name" value="XRCC4-like_C"/>
</dbReference>
<reference evidence="3 4" key="1">
    <citation type="submission" date="2020-04" db="EMBL/GenBank/DDBJ databases">
        <authorList>
            <person name="Alioto T."/>
            <person name="Alioto T."/>
            <person name="Gomez Garrido J."/>
        </authorList>
    </citation>
    <scope>NUCLEOTIDE SEQUENCE [LARGE SCALE GENOMIC DNA]</scope>
</reference>
<gene>
    <name evidence="3" type="ORF">CLODIP_2_CD05917</name>
</gene>
<dbReference type="GO" id="GO:0003677">
    <property type="term" value="F:DNA binding"/>
    <property type="evidence" value="ECO:0007669"/>
    <property type="project" value="InterPro"/>
</dbReference>